<dbReference type="GO" id="GO:0016787">
    <property type="term" value="F:hydrolase activity"/>
    <property type="evidence" value="ECO:0007669"/>
    <property type="project" value="UniProtKB-KW"/>
</dbReference>
<dbReference type="EMBL" id="JAGXTP010000001">
    <property type="protein sequence ID" value="MBS3848609.1"/>
    <property type="molecule type" value="Genomic_DNA"/>
</dbReference>
<keyword evidence="3" id="KW-0067">ATP-binding</keyword>
<evidence type="ECO:0000256" key="1">
    <source>
        <dbReference type="ARBA" id="ARBA00022741"/>
    </source>
</evidence>
<keyword evidence="1" id="KW-0547">Nucleotide-binding</keyword>
<proteinExistence type="predicted"/>
<keyword evidence="6" id="KW-1185">Reference proteome</keyword>
<dbReference type="InterPro" id="IPR029000">
    <property type="entry name" value="Cyclophilin-like_dom_sf"/>
</dbReference>
<dbReference type="Pfam" id="PF02682">
    <property type="entry name" value="CT_C_D"/>
    <property type="match status" value="1"/>
</dbReference>
<evidence type="ECO:0000256" key="2">
    <source>
        <dbReference type="ARBA" id="ARBA00022801"/>
    </source>
</evidence>
<dbReference type="SUPFAM" id="SSF50891">
    <property type="entry name" value="Cyclophilin-like"/>
    <property type="match status" value="1"/>
</dbReference>
<organism evidence="5 6">
    <name type="scientific">Devosia litorisediminis</name>
    <dbReference type="NCBI Taxonomy" id="2829817"/>
    <lineage>
        <taxon>Bacteria</taxon>
        <taxon>Pseudomonadati</taxon>
        <taxon>Pseudomonadota</taxon>
        <taxon>Alphaproteobacteria</taxon>
        <taxon>Hyphomicrobiales</taxon>
        <taxon>Devosiaceae</taxon>
        <taxon>Devosia</taxon>
    </lineage>
</organism>
<dbReference type="RefSeq" id="WP_212658143.1">
    <property type="nucleotide sequence ID" value="NZ_JAGXTP010000001.1"/>
</dbReference>
<keyword evidence="2 5" id="KW-0378">Hydrolase</keyword>
<evidence type="ECO:0000259" key="4">
    <source>
        <dbReference type="SMART" id="SM00796"/>
    </source>
</evidence>
<feature type="domain" description="Carboxyltransferase" evidence="4">
    <location>
        <begin position="13"/>
        <end position="211"/>
    </location>
</feature>
<evidence type="ECO:0000313" key="6">
    <source>
        <dbReference type="Proteomes" id="UP000678281"/>
    </source>
</evidence>
<dbReference type="SUPFAM" id="SSF160467">
    <property type="entry name" value="PH0987 N-terminal domain-like"/>
    <property type="match status" value="1"/>
</dbReference>
<reference evidence="5" key="1">
    <citation type="submission" date="2021-04" db="EMBL/GenBank/DDBJ databases">
        <title>Devosia litorisediminis sp. nov., isolated from a sand dune.</title>
        <authorList>
            <person name="Park S."/>
            <person name="Yoon J.-H."/>
        </authorList>
    </citation>
    <scope>NUCLEOTIDE SEQUENCE</scope>
    <source>
        <strain evidence="5">BSSL-BM10</strain>
    </source>
</reference>
<dbReference type="Proteomes" id="UP000678281">
    <property type="component" value="Unassembled WGS sequence"/>
</dbReference>
<accession>A0A942EA17</accession>
<evidence type="ECO:0000313" key="5">
    <source>
        <dbReference type="EMBL" id="MBS3848609.1"/>
    </source>
</evidence>
<protein>
    <submittedName>
        <fullName evidence="5">Allophanate hydrolase subunit 1</fullName>
    </submittedName>
</protein>
<dbReference type="AlphaFoldDB" id="A0A942EA17"/>
<dbReference type="PANTHER" id="PTHR34698">
    <property type="entry name" value="5-OXOPROLINASE SUBUNIT B"/>
    <property type="match status" value="1"/>
</dbReference>
<dbReference type="InterPro" id="IPR003833">
    <property type="entry name" value="CT_C_D"/>
</dbReference>
<dbReference type="Gene3D" id="3.30.1360.40">
    <property type="match status" value="1"/>
</dbReference>
<name>A0A942EA17_9HYPH</name>
<dbReference type="PANTHER" id="PTHR34698:SF2">
    <property type="entry name" value="5-OXOPROLINASE SUBUNIT B"/>
    <property type="match status" value="1"/>
</dbReference>
<sequence length="223" mass="23558">MTGSPVIETFPTPTIVTLGDSALLVRFGTALTESANRAAIALATQLNREPLAGVLEVVPNLVSVLLRYDPLQSRRADIVGELRLRLFALDPAAVSASRDWTISVHFDGPDLDSVAADLGLSSAEFIAAHNARPVRVLATGFAPGFVYCGMHPDNLVVPRRTEVRPMVPPGTVLFAAGQTAITATELPTGWHIIGSTDFNNFDPAAAAPTQLAPGDQLHFVVAS</sequence>
<gene>
    <name evidence="5" type="ORF">KD146_07855</name>
</gene>
<dbReference type="SMART" id="SM00796">
    <property type="entry name" value="AHS1"/>
    <property type="match status" value="1"/>
</dbReference>
<comment type="caution">
    <text evidence="5">The sequence shown here is derived from an EMBL/GenBank/DDBJ whole genome shotgun (WGS) entry which is preliminary data.</text>
</comment>
<dbReference type="Gene3D" id="2.40.100.10">
    <property type="entry name" value="Cyclophilin-like"/>
    <property type="match status" value="1"/>
</dbReference>
<dbReference type="GO" id="GO:0005524">
    <property type="term" value="F:ATP binding"/>
    <property type="evidence" value="ECO:0007669"/>
    <property type="project" value="UniProtKB-KW"/>
</dbReference>
<dbReference type="InterPro" id="IPR010016">
    <property type="entry name" value="PxpB"/>
</dbReference>
<evidence type="ECO:0000256" key="3">
    <source>
        <dbReference type="ARBA" id="ARBA00022840"/>
    </source>
</evidence>